<evidence type="ECO:0000256" key="1">
    <source>
        <dbReference type="SAM" id="MobiDB-lite"/>
    </source>
</evidence>
<dbReference type="Proteomes" id="UP000015106">
    <property type="component" value="Chromosome 2"/>
</dbReference>
<reference evidence="2" key="3">
    <citation type="submission" date="2022-06" db="UniProtKB">
        <authorList>
            <consortium name="EnsemblPlants"/>
        </authorList>
    </citation>
    <scope>IDENTIFICATION</scope>
</reference>
<feature type="compositionally biased region" description="Basic and acidic residues" evidence="1">
    <location>
        <begin position="73"/>
        <end position="83"/>
    </location>
</feature>
<evidence type="ECO:0000313" key="3">
    <source>
        <dbReference type="Proteomes" id="UP000015106"/>
    </source>
</evidence>
<dbReference type="EnsemblPlants" id="TuG1812G0200003272.01.T02">
    <property type="protein sequence ID" value="TuG1812G0200003272.01.T02.cds345898"/>
    <property type="gene ID" value="TuG1812G0200003272.01"/>
</dbReference>
<evidence type="ECO:0000313" key="2">
    <source>
        <dbReference type="EnsemblPlants" id="TuG1812G0200003272.01.T01.cds345899"/>
    </source>
</evidence>
<feature type="region of interest" description="Disordered" evidence="1">
    <location>
        <begin position="59"/>
        <end position="83"/>
    </location>
</feature>
<keyword evidence="3" id="KW-1185">Reference proteome</keyword>
<dbReference type="Gramene" id="TuG1812G0200003272.01.T02">
    <property type="protein sequence ID" value="TuG1812G0200003272.01.T02.cds345898"/>
    <property type="gene ID" value="TuG1812G0200003272.01"/>
</dbReference>
<feature type="compositionally biased region" description="Basic residues" evidence="1">
    <location>
        <begin position="59"/>
        <end position="72"/>
    </location>
</feature>
<name>A0A8R7TID3_TRIUA</name>
<dbReference type="EnsemblPlants" id="TuG1812G0200003272.01.T01">
    <property type="protein sequence ID" value="TuG1812G0200003272.01.T01.cds345899"/>
    <property type="gene ID" value="TuG1812G0200003272.01"/>
</dbReference>
<sequence length="164" mass="18284">MRLCAGHPRGVLQVPFPSYQLPGPRPRPGPGKPSFFASFTGRGQRGAAAPGLTILLIRHRRDPVTQPKHRARESRTPDDEERRKDHIHVIRKGVYLLLLRCIVSIEELLFSLSLPPRLLLGSPLNRMDFPLHGRKLSCLPASPHPSSEMDHMGQRISSSCGVLL</sequence>
<organism evidence="2 3">
    <name type="scientific">Triticum urartu</name>
    <name type="common">Red wild einkorn</name>
    <name type="synonym">Crithodium urartu</name>
    <dbReference type="NCBI Taxonomy" id="4572"/>
    <lineage>
        <taxon>Eukaryota</taxon>
        <taxon>Viridiplantae</taxon>
        <taxon>Streptophyta</taxon>
        <taxon>Embryophyta</taxon>
        <taxon>Tracheophyta</taxon>
        <taxon>Spermatophyta</taxon>
        <taxon>Magnoliopsida</taxon>
        <taxon>Liliopsida</taxon>
        <taxon>Poales</taxon>
        <taxon>Poaceae</taxon>
        <taxon>BOP clade</taxon>
        <taxon>Pooideae</taxon>
        <taxon>Triticodae</taxon>
        <taxon>Triticeae</taxon>
        <taxon>Triticinae</taxon>
        <taxon>Triticum</taxon>
    </lineage>
</organism>
<reference evidence="2" key="2">
    <citation type="submission" date="2018-03" db="EMBL/GenBank/DDBJ databases">
        <title>The Triticum urartu genome reveals the dynamic nature of wheat genome evolution.</title>
        <authorList>
            <person name="Ling H."/>
            <person name="Ma B."/>
            <person name="Shi X."/>
            <person name="Liu H."/>
            <person name="Dong L."/>
            <person name="Sun H."/>
            <person name="Cao Y."/>
            <person name="Gao Q."/>
            <person name="Zheng S."/>
            <person name="Li Y."/>
            <person name="Yu Y."/>
            <person name="Du H."/>
            <person name="Qi M."/>
            <person name="Li Y."/>
            <person name="Yu H."/>
            <person name="Cui Y."/>
            <person name="Wang N."/>
            <person name="Chen C."/>
            <person name="Wu H."/>
            <person name="Zhao Y."/>
            <person name="Zhang J."/>
            <person name="Li Y."/>
            <person name="Zhou W."/>
            <person name="Zhang B."/>
            <person name="Hu W."/>
            <person name="Eijk M."/>
            <person name="Tang J."/>
            <person name="Witsenboer H."/>
            <person name="Zhao S."/>
            <person name="Li Z."/>
            <person name="Zhang A."/>
            <person name="Wang D."/>
            <person name="Liang C."/>
        </authorList>
    </citation>
    <scope>NUCLEOTIDE SEQUENCE [LARGE SCALE GENOMIC DNA]</scope>
    <source>
        <strain evidence="2">cv. G1812</strain>
    </source>
</reference>
<reference evidence="3" key="1">
    <citation type="journal article" date="2013" name="Nature">
        <title>Draft genome of the wheat A-genome progenitor Triticum urartu.</title>
        <authorList>
            <person name="Ling H.Q."/>
            <person name="Zhao S."/>
            <person name="Liu D."/>
            <person name="Wang J."/>
            <person name="Sun H."/>
            <person name="Zhang C."/>
            <person name="Fan H."/>
            <person name="Li D."/>
            <person name="Dong L."/>
            <person name="Tao Y."/>
            <person name="Gao C."/>
            <person name="Wu H."/>
            <person name="Li Y."/>
            <person name="Cui Y."/>
            <person name="Guo X."/>
            <person name="Zheng S."/>
            <person name="Wang B."/>
            <person name="Yu K."/>
            <person name="Liang Q."/>
            <person name="Yang W."/>
            <person name="Lou X."/>
            <person name="Chen J."/>
            <person name="Feng M."/>
            <person name="Jian J."/>
            <person name="Zhang X."/>
            <person name="Luo G."/>
            <person name="Jiang Y."/>
            <person name="Liu J."/>
            <person name="Wang Z."/>
            <person name="Sha Y."/>
            <person name="Zhang B."/>
            <person name="Wu H."/>
            <person name="Tang D."/>
            <person name="Shen Q."/>
            <person name="Xue P."/>
            <person name="Zou S."/>
            <person name="Wang X."/>
            <person name="Liu X."/>
            <person name="Wang F."/>
            <person name="Yang Y."/>
            <person name="An X."/>
            <person name="Dong Z."/>
            <person name="Zhang K."/>
            <person name="Zhang X."/>
            <person name="Luo M.C."/>
            <person name="Dvorak J."/>
            <person name="Tong Y."/>
            <person name="Wang J."/>
            <person name="Yang H."/>
            <person name="Li Z."/>
            <person name="Wang D."/>
            <person name="Zhang A."/>
            <person name="Wang J."/>
        </authorList>
    </citation>
    <scope>NUCLEOTIDE SEQUENCE</scope>
    <source>
        <strain evidence="3">cv. G1812</strain>
    </source>
</reference>
<protein>
    <submittedName>
        <fullName evidence="2">Uncharacterized protein</fullName>
    </submittedName>
</protein>
<dbReference type="Gramene" id="TuG1812G0200003272.01.T01">
    <property type="protein sequence ID" value="TuG1812G0200003272.01.T01.cds345899"/>
    <property type="gene ID" value="TuG1812G0200003272.01"/>
</dbReference>
<dbReference type="AlphaFoldDB" id="A0A8R7TID3"/>
<proteinExistence type="predicted"/>
<accession>A0A8R7TID3</accession>